<evidence type="ECO:0000313" key="4">
    <source>
        <dbReference type="Proteomes" id="UP000598146"/>
    </source>
</evidence>
<evidence type="ECO:0000313" key="1">
    <source>
        <dbReference type="EMBL" id="MBG0564020.1"/>
    </source>
</evidence>
<comment type="caution">
    <text evidence="3">The sequence shown here is derived from an EMBL/GenBank/DDBJ whole genome shotgun (WGS) entry which is preliminary data.</text>
</comment>
<feature type="non-terminal residue" evidence="3">
    <location>
        <position position="1"/>
    </location>
</feature>
<name>A0A931G082_9ACTN</name>
<dbReference type="EMBL" id="JADQTO010000010">
    <property type="protein sequence ID" value="MBG0564020.1"/>
    <property type="molecule type" value="Genomic_DNA"/>
</dbReference>
<organism evidence="3 4">
    <name type="scientific">Actinoplanes aureus</name>
    <dbReference type="NCBI Taxonomy" id="2792083"/>
    <lineage>
        <taxon>Bacteria</taxon>
        <taxon>Bacillati</taxon>
        <taxon>Actinomycetota</taxon>
        <taxon>Actinomycetes</taxon>
        <taxon>Micromonosporales</taxon>
        <taxon>Micromonosporaceae</taxon>
        <taxon>Actinoplanes</taxon>
    </lineage>
</organism>
<dbReference type="AlphaFoldDB" id="A0A931G082"/>
<dbReference type="RefSeq" id="WP_196415813.1">
    <property type="nucleotide sequence ID" value="NZ_JADQTO010000010.1"/>
</dbReference>
<keyword evidence="4" id="KW-1185">Reference proteome</keyword>
<dbReference type="Proteomes" id="UP000598146">
    <property type="component" value="Unassembled WGS sequence"/>
</dbReference>
<gene>
    <name evidence="1" type="ORF">I4J89_21490</name>
    <name evidence="2" type="ORF">I4J89_27115</name>
    <name evidence="3" type="ORF">I4J89_29475</name>
</gene>
<dbReference type="GO" id="GO:0015074">
    <property type="term" value="P:DNA integration"/>
    <property type="evidence" value="ECO:0007669"/>
    <property type="project" value="InterPro"/>
</dbReference>
<dbReference type="EMBL" id="JADQTO010000015">
    <property type="protein sequence ID" value="MBG0565590.1"/>
    <property type="molecule type" value="Genomic_DNA"/>
</dbReference>
<evidence type="ECO:0000313" key="3">
    <source>
        <dbReference type="EMBL" id="MBG0565590.1"/>
    </source>
</evidence>
<evidence type="ECO:0000313" key="2">
    <source>
        <dbReference type="EMBL" id="MBG0565128.1"/>
    </source>
</evidence>
<proteinExistence type="predicted"/>
<protein>
    <submittedName>
        <fullName evidence="3">Transposase</fullName>
    </submittedName>
</protein>
<sequence>EKTRRAALPGFLHDYNHHRPHTAIGKLAPITRLNNLAGHHI</sequence>
<dbReference type="EMBL" id="JADQTO010000013">
    <property type="protein sequence ID" value="MBG0565128.1"/>
    <property type="molecule type" value="Genomic_DNA"/>
</dbReference>
<reference evidence="3" key="1">
    <citation type="submission" date="2020-11" db="EMBL/GenBank/DDBJ databases">
        <title>Isolation and identification of active actinomycetes.</title>
        <authorList>
            <person name="Sun X."/>
        </authorList>
    </citation>
    <scope>NUCLEOTIDE SEQUENCE</scope>
    <source>
        <strain evidence="3">NEAU-A11</strain>
    </source>
</reference>
<accession>A0A931G082</accession>